<evidence type="ECO:0000256" key="2">
    <source>
        <dbReference type="ARBA" id="ARBA00008267"/>
    </source>
</evidence>
<name>A0A830CI76_9LAMI</name>
<keyword evidence="5" id="KW-0106">Calcium</keyword>
<keyword evidence="11" id="KW-0238">DNA-binding</keyword>
<sequence>MAESGSCNLGFRLDATGALLALDDDCLFTCIGGGNGSCAGNSFSTDITQILSEAQKRWLRPAEIAEILRNYQKFQISPEAPNKPVSGSVFLFDRKVLRYFRKDGHNWRKKKDGKTVKEAHEKLKVGSVDMLHCYYAHGEDDEYFQRRSYWLLEEDLSHIVFVHYFDVKGNKTNISSLRNSNTGVSNPESNSLLSTSFHGTSPSSTLSSAYEEAESEPPMEDNQQASSRFHSYPQSPLTDDSYYVQSSSRNQLSSPGDQSASSLSYASLSQARTDSDFGGTSFVSAPQSTVDLASWQEVLGNSTSGGIAYKQEPVCSLPVQVNWQNSFEGRSLHSPPVNQNLIMNLPHDHGSNLFVEKSVPPNQDNFLEPLYSLSDEQSQQRILRMPLLDAEIGNTMNPNMENFMTTIGNENHSFLMKKPLINGLQKDGSLKKVDSFSRWVAAELGETDELNLQSSNGISWSLMGSEYDSSMPSTLQVDTDTLNPSISQDQLFSIIDFSPNWAYADLETKVLIIGTFLKSQHELSNCRWSIMFGQVEVAAEVLADGVLCCRAPPHKAGRVLFYVTLSNRLACSEIREFEYRSERHHMGDIDDHGDTAIIMHLYQRFETILSLGPTGSRVSSVGNVPENQNIVNKIYSLMEEENHQDTKLISDKDTSAPKAIAQLLLKKQLKEKFYSWLLQRVTEDDNGLTIADEGGQGVLHLAAALGFNWALQPIIVSGISIDFRDVNGWTALHWAAFYGREKTVAALVSLGAAPGALTDPSAEYPWGRTPADLASFSGHKGISGFLAESSLTTQLSNLDVDDRQMVSERLAYPTSECDVPDTLSLKDSLAAVCNATQAAARIHQIFRIQSFQRKQFVEHCGDELLIPDEHALSAVAAKTSGLGRSSGKANAAAVRIQKKFRGWKKRKEFLLIRQKVVKIQAHFRGHQVRKKYKTITWSVGILEKVILRWRRKGSGLRGFRSDAVPKEPNTPDNLTQEDDYDFLKEGRKQTEERMQKALARVKSMTQYPEARAQYRRLLTAAKDFRELKEDASDMITGSIDEISYPEEDLLDIESLLDDDTFMSLTFD</sequence>
<dbReference type="Gene3D" id="1.25.40.20">
    <property type="entry name" value="Ankyrin repeat-containing domain"/>
    <property type="match status" value="1"/>
</dbReference>
<dbReference type="Gene3D" id="2.60.40.10">
    <property type="entry name" value="Immunoglobulins"/>
    <property type="match status" value="1"/>
</dbReference>
<keyword evidence="10" id="KW-0175">Coiled coil</keyword>
<evidence type="ECO:0000259" key="17">
    <source>
        <dbReference type="PROSITE" id="PS51437"/>
    </source>
</evidence>
<dbReference type="OrthoDB" id="407555at2759"/>
<evidence type="ECO:0000256" key="15">
    <source>
        <dbReference type="PROSITE-ProRule" id="PRU00023"/>
    </source>
</evidence>
<evidence type="ECO:0000313" key="19">
    <source>
        <dbReference type="Proteomes" id="UP000653305"/>
    </source>
</evidence>
<keyword evidence="3" id="KW-0597">Phosphoprotein</keyword>
<accession>A0A830CI76</accession>
<dbReference type="GO" id="GO:0009409">
    <property type="term" value="P:response to cold"/>
    <property type="evidence" value="ECO:0007669"/>
    <property type="project" value="UniProtKB-ARBA"/>
</dbReference>
<feature type="domain" description="CG-1" evidence="17">
    <location>
        <begin position="47"/>
        <end position="173"/>
    </location>
</feature>
<evidence type="ECO:0000256" key="14">
    <source>
        <dbReference type="ARBA" id="ARBA00023242"/>
    </source>
</evidence>
<dbReference type="SUPFAM" id="SSF48403">
    <property type="entry name" value="Ankyrin repeat"/>
    <property type="match status" value="1"/>
</dbReference>
<feature type="region of interest" description="Disordered" evidence="16">
    <location>
        <begin position="178"/>
        <end position="265"/>
    </location>
</feature>
<organism evidence="18 19">
    <name type="scientific">Phtheirospermum japonicum</name>
    <dbReference type="NCBI Taxonomy" id="374723"/>
    <lineage>
        <taxon>Eukaryota</taxon>
        <taxon>Viridiplantae</taxon>
        <taxon>Streptophyta</taxon>
        <taxon>Embryophyta</taxon>
        <taxon>Tracheophyta</taxon>
        <taxon>Spermatophyta</taxon>
        <taxon>Magnoliopsida</taxon>
        <taxon>eudicotyledons</taxon>
        <taxon>Gunneridae</taxon>
        <taxon>Pentapetalae</taxon>
        <taxon>asterids</taxon>
        <taxon>lamiids</taxon>
        <taxon>Lamiales</taxon>
        <taxon>Orobanchaceae</taxon>
        <taxon>Orobanchaceae incertae sedis</taxon>
        <taxon>Phtheirospermum</taxon>
    </lineage>
</organism>
<evidence type="ECO:0000256" key="7">
    <source>
        <dbReference type="ARBA" id="ARBA00023015"/>
    </source>
</evidence>
<dbReference type="InterPro" id="IPR013783">
    <property type="entry name" value="Ig-like_fold"/>
</dbReference>
<dbReference type="PROSITE" id="PS51437">
    <property type="entry name" value="CG_1"/>
    <property type="match status" value="1"/>
</dbReference>
<feature type="compositionally biased region" description="Polar residues" evidence="16">
    <location>
        <begin position="221"/>
        <end position="257"/>
    </location>
</feature>
<evidence type="ECO:0000256" key="6">
    <source>
        <dbReference type="ARBA" id="ARBA00022860"/>
    </source>
</evidence>
<proteinExistence type="inferred from homology"/>
<evidence type="ECO:0000256" key="12">
    <source>
        <dbReference type="ARBA" id="ARBA00023159"/>
    </source>
</evidence>
<dbReference type="Proteomes" id="UP000653305">
    <property type="component" value="Unassembled WGS sequence"/>
</dbReference>
<keyword evidence="7" id="KW-0805">Transcription regulation</keyword>
<comment type="similarity">
    <text evidence="2">Belongs to the CAMTA family.</text>
</comment>
<dbReference type="InterPro" id="IPR002110">
    <property type="entry name" value="Ankyrin_rpt"/>
</dbReference>
<dbReference type="InterPro" id="IPR002909">
    <property type="entry name" value="IPT_dom"/>
</dbReference>
<dbReference type="SMART" id="SM00015">
    <property type="entry name" value="IQ"/>
    <property type="match status" value="2"/>
</dbReference>
<dbReference type="GO" id="GO:0003712">
    <property type="term" value="F:transcription coregulator activity"/>
    <property type="evidence" value="ECO:0007669"/>
    <property type="project" value="TreeGrafter"/>
</dbReference>
<dbReference type="InterPro" id="IPR036770">
    <property type="entry name" value="Ankyrin_rpt-contain_sf"/>
</dbReference>
<dbReference type="PROSITE" id="PS50297">
    <property type="entry name" value="ANK_REP_REGION"/>
    <property type="match status" value="1"/>
</dbReference>
<dbReference type="Pfam" id="PF03859">
    <property type="entry name" value="CG-1"/>
    <property type="match status" value="1"/>
</dbReference>
<keyword evidence="12" id="KW-0010">Activator</keyword>
<keyword evidence="19" id="KW-1185">Reference proteome</keyword>
<keyword evidence="8" id="KW-0346">Stress response</keyword>
<evidence type="ECO:0000256" key="3">
    <source>
        <dbReference type="ARBA" id="ARBA00022553"/>
    </source>
</evidence>
<evidence type="ECO:0000256" key="4">
    <source>
        <dbReference type="ARBA" id="ARBA00022737"/>
    </source>
</evidence>
<dbReference type="SUPFAM" id="SSF81296">
    <property type="entry name" value="E set domains"/>
    <property type="match status" value="1"/>
</dbReference>
<keyword evidence="6" id="KW-0112">Calmodulin-binding</keyword>
<dbReference type="GO" id="GO:0006357">
    <property type="term" value="P:regulation of transcription by RNA polymerase II"/>
    <property type="evidence" value="ECO:0007669"/>
    <property type="project" value="TreeGrafter"/>
</dbReference>
<dbReference type="Pfam" id="PF00612">
    <property type="entry name" value="IQ"/>
    <property type="match status" value="2"/>
</dbReference>
<dbReference type="GO" id="GO:0005634">
    <property type="term" value="C:nucleus"/>
    <property type="evidence" value="ECO:0007669"/>
    <property type="project" value="UniProtKB-SubCell"/>
</dbReference>
<dbReference type="PROSITE" id="PS50096">
    <property type="entry name" value="IQ"/>
    <property type="match status" value="2"/>
</dbReference>
<dbReference type="SMART" id="SM00248">
    <property type="entry name" value="ANK"/>
    <property type="match status" value="1"/>
</dbReference>
<dbReference type="InterPro" id="IPR000048">
    <property type="entry name" value="IQ_motif_EF-hand-BS"/>
</dbReference>
<evidence type="ECO:0000256" key="11">
    <source>
        <dbReference type="ARBA" id="ARBA00023125"/>
    </source>
</evidence>
<dbReference type="InterPro" id="IPR027417">
    <property type="entry name" value="P-loop_NTPase"/>
</dbReference>
<evidence type="ECO:0000256" key="13">
    <source>
        <dbReference type="ARBA" id="ARBA00023163"/>
    </source>
</evidence>
<keyword evidence="4" id="KW-0677">Repeat</keyword>
<dbReference type="SMART" id="SM01076">
    <property type="entry name" value="CG-1"/>
    <property type="match status" value="1"/>
</dbReference>
<dbReference type="PANTHER" id="PTHR23335:SF29">
    <property type="entry name" value="CALMODULIN-BINDING TRANSCRIPTION ACTIVATOR 1"/>
    <property type="match status" value="1"/>
</dbReference>
<evidence type="ECO:0000313" key="18">
    <source>
        <dbReference type="EMBL" id="GFP98699.1"/>
    </source>
</evidence>
<dbReference type="GO" id="GO:0003690">
    <property type="term" value="F:double-stranded DNA binding"/>
    <property type="evidence" value="ECO:0007669"/>
    <property type="project" value="TreeGrafter"/>
</dbReference>
<dbReference type="PANTHER" id="PTHR23335">
    <property type="entry name" value="CALMODULIN-BINDING TRANSCRIPTION ACTIVATOR CAMTA"/>
    <property type="match status" value="1"/>
</dbReference>
<feature type="repeat" description="ANK" evidence="15">
    <location>
        <begin position="727"/>
        <end position="759"/>
    </location>
</feature>
<evidence type="ECO:0000256" key="9">
    <source>
        <dbReference type="ARBA" id="ARBA00023043"/>
    </source>
</evidence>
<evidence type="ECO:0000256" key="10">
    <source>
        <dbReference type="ARBA" id="ARBA00023054"/>
    </source>
</evidence>
<dbReference type="FunFam" id="2.60.40.10:FF:000314">
    <property type="entry name" value="Calmodulin-binding transcription activator 2"/>
    <property type="match status" value="1"/>
</dbReference>
<keyword evidence="9 15" id="KW-0040">ANK repeat</keyword>
<dbReference type="PROSITE" id="PS50088">
    <property type="entry name" value="ANK_REPEAT"/>
    <property type="match status" value="1"/>
</dbReference>
<dbReference type="Pfam" id="PF12796">
    <property type="entry name" value="Ank_2"/>
    <property type="match status" value="1"/>
</dbReference>
<dbReference type="InterPro" id="IPR005559">
    <property type="entry name" value="CG-1_dom"/>
</dbReference>
<reference evidence="18" key="1">
    <citation type="submission" date="2020-07" db="EMBL/GenBank/DDBJ databases">
        <title>Ethylene signaling mediates host invasion by parasitic plants.</title>
        <authorList>
            <person name="Yoshida S."/>
        </authorList>
    </citation>
    <scope>NUCLEOTIDE SEQUENCE</scope>
    <source>
        <strain evidence="18">Okayama</strain>
    </source>
</reference>
<dbReference type="AlphaFoldDB" id="A0A830CI76"/>
<feature type="region of interest" description="Disordered" evidence="16">
    <location>
        <begin position="959"/>
        <end position="978"/>
    </location>
</feature>
<dbReference type="GO" id="GO:0005516">
    <property type="term" value="F:calmodulin binding"/>
    <property type="evidence" value="ECO:0007669"/>
    <property type="project" value="UniProtKB-KW"/>
</dbReference>
<keyword evidence="14" id="KW-0539">Nucleus</keyword>
<evidence type="ECO:0000256" key="8">
    <source>
        <dbReference type="ARBA" id="ARBA00023016"/>
    </source>
</evidence>
<keyword evidence="13" id="KW-0804">Transcription</keyword>
<feature type="compositionally biased region" description="Polar residues" evidence="16">
    <location>
        <begin position="178"/>
        <end position="202"/>
    </location>
</feature>
<comment type="caution">
    <text evidence="18">The sequence shown here is derived from an EMBL/GenBank/DDBJ whole genome shotgun (WGS) entry which is preliminary data.</text>
</comment>
<evidence type="ECO:0000256" key="16">
    <source>
        <dbReference type="SAM" id="MobiDB-lite"/>
    </source>
</evidence>
<dbReference type="EMBL" id="BMAC01000540">
    <property type="protein sequence ID" value="GFP98699.1"/>
    <property type="molecule type" value="Genomic_DNA"/>
</dbReference>
<evidence type="ECO:0000256" key="5">
    <source>
        <dbReference type="ARBA" id="ARBA00022837"/>
    </source>
</evidence>
<gene>
    <name evidence="18" type="ORF">PHJA_002013800</name>
</gene>
<evidence type="ECO:0000256" key="1">
    <source>
        <dbReference type="ARBA" id="ARBA00004123"/>
    </source>
</evidence>
<comment type="subcellular location">
    <subcellularLocation>
        <location evidence="1">Nucleus</location>
    </subcellularLocation>
</comment>
<dbReference type="Gene3D" id="1.20.5.190">
    <property type="match status" value="1"/>
</dbReference>
<dbReference type="InterPro" id="IPR014756">
    <property type="entry name" value="Ig_E-set"/>
</dbReference>
<dbReference type="SUPFAM" id="SSF52540">
    <property type="entry name" value="P-loop containing nucleoside triphosphate hydrolases"/>
    <property type="match status" value="1"/>
</dbReference>
<dbReference type="Pfam" id="PF01833">
    <property type="entry name" value="TIG"/>
    <property type="match status" value="1"/>
</dbReference>
<protein>
    <submittedName>
        <fullName evidence="18">Calmodulin-binding transcription activator 2</fullName>
    </submittedName>
</protein>
<dbReference type="FunFam" id="1.20.5.190:FF:000003">
    <property type="entry name" value="Calmodulin-binding transcription activator 2"/>
    <property type="match status" value="1"/>
</dbReference>